<organism evidence="4 5">
    <name type="scientific">Sarcoptes scabiei</name>
    <name type="common">Itch mite</name>
    <name type="synonym">Acarus scabiei</name>
    <dbReference type="NCBI Taxonomy" id="52283"/>
    <lineage>
        <taxon>Eukaryota</taxon>
        <taxon>Metazoa</taxon>
        <taxon>Ecdysozoa</taxon>
        <taxon>Arthropoda</taxon>
        <taxon>Chelicerata</taxon>
        <taxon>Arachnida</taxon>
        <taxon>Acari</taxon>
        <taxon>Acariformes</taxon>
        <taxon>Sarcoptiformes</taxon>
        <taxon>Astigmata</taxon>
        <taxon>Psoroptidia</taxon>
        <taxon>Sarcoptoidea</taxon>
        <taxon>Sarcoptidae</taxon>
        <taxon>Sarcoptinae</taxon>
        <taxon>Sarcoptes</taxon>
    </lineage>
</organism>
<dbReference type="Pfam" id="PF00245">
    <property type="entry name" value="Alk_phosphatase"/>
    <property type="match status" value="1"/>
</dbReference>
<reference evidence="4 5" key="1">
    <citation type="journal article" date="2015" name="Parasit. Vectors">
        <title>Draft genome of the scabies mite.</title>
        <authorList>
            <person name="Rider S.D.Jr."/>
            <person name="Morgan M.S."/>
            <person name="Arlian L.G."/>
        </authorList>
    </citation>
    <scope>NUCLEOTIDE SEQUENCE [LARGE SCALE GENOMIC DNA]</scope>
    <source>
        <strain evidence="4">Arlian Lab</strain>
    </source>
</reference>
<sequence>MFIFQFKVEAKHRFLAGIYMKEANHAGEDAALYAIGPMAHLFGGTHEQSYIAHVMAFAACLNSFRNESHCSSVTEQRTNLLEISLNRAIDRNEFIRNERSNEYGMSLESNRSDRSVMDSMMIDLLVISIVILYAFQSLNFTGQSIA</sequence>
<name>A0A132ADF5_SARSC</name>
<keyword evidence="3" id="KW-0479">Metal-binding</keyword>
<protein>
    <recommendedName>
        <fullName evidence="1">alkaline phosphatase</fullName>
        <ecNumber evidence="1">3.1.3.1</ecNumber>
    </recommendedName>
</protein>
<dbReference type="PANTHER" id="PTHR11596">
    <property type="entry name" value="ALKALINE PHOSPHATASE"/>
    <property type="match status" value="1"/>
</dbReference>
<evidence type="ECO:0000256" key="1">
    <source>
        <dbReference type="ARBA" id="ARBA00012647"/>
    </source>
</evidence>
<dbReference type="VEuPathDB" id="VectorBase:SSCA003625"/>
<dbReference type="AlphaFoldDB" id="A0A132ADF5"/>
<keyword evidence="3" id="KW-0862">Zinc</keyword>
<dbReference type="EMBL" id="JXLN01012542">
    <property type="protein sequence ID" value="KPM08605.1"/>
    <property type="molecule type" value="Genomic_DNA"/>
</dbReference>
<dbReference type="Proteomes" id="UP000616769">
    <property type="component" value="Unassembled WGS sequence"/>
</dbReference>
<accession>A0A132ADF5</accession>
<dbReference type="GO" id="GO:0046872">
    <property type="term" value="F:metal ion binding"/>
    <property type="evidence" value="ECO:0007669"/>
    <property type="project" value="UniProtKB-KW"/>
</dbReference>
<evidence type="ECO:0000256" key="3">
    <source>
        <dbReference type="PIRSR" id="PIRSR601952-2"/>
    </source>
</evidence>
<dbReference type="OrthoDB" id="5818554at2759"/>
<dbReference type="PANTHER" id="PTHR11596:SF5">
    <property type="entry name" value="ALKALINE PHOSPHATASE"/>
    <property type="match status" value="1"/>
</dbReference>
<evidence type="ECO:0000256" key="2">
    <source>
        <dbReference type="ARBA" id="ARBA00022553"/>
    </source>
</evidence>
<dbReference type="Gene3D" id="3.40.720.10">
    <property type="entry name" value="Alkaline Phosphatase, subunit A"/>
    <property type="match status" value="1"/>
</dbReference>
<feature type="binding site" evidence="3">
    <location>
        <position position="25"/>
    </location>
    <ligand>
        <name>Zn(2+)</name>
        <dbReference type="ChEBI" id="CHEBI:29105"/>
        <label>2</label>
    </ligand>
</feature>
<dbReference type="EC" id="3.1.3.1" evidence="1"/>
<keyword evidence="2" id="KW-0597">Phosphoprotein</keyword>
<dbReference type="GO" id="GO:0004035">
    <property type="term" value="F:alkaline phosphatase activity"/>
    <property type="evidence" value="ECO:0007669"/>
    <property type="project" value="UniProtKB-EC"/>
</dbReference>
<gene>
    <name evidence="4" type="ORF">QR98_0071270</name>
</gene>
<evidence type="ECO:0000313" key="5">
    <source>
        <dbReference type="Proteomes" id="UP000616769"/>
    </source>
</evidence>
<dbReference type="InterPro" id="IPR017850">
    <property type="entry name" value="Alkaline_phosphatase_core_sf"/>
</dbReference>
<dbReference type="SUPFAM" id="SSF53649">
    <property type="entry name" value="Alkaline phosphatase-like"/>
    <property type="match status" value="1"/>
</dbReference>
<dbReference type="InterPro" id="IPR001952">
    <property type="entry name" value="Alkaline_phosphatase"/>
</dbReference>
<comment type="cofactor">
    <cofactor evidence="3">
        <name>Zn(2+)</name>
        <dbReference type="ChEBI" id="CHEBI:29105"/>
    </cofactor>
    <text evidence="3">Binds 2 Zn(2+) ions.</text>
</comment>
<proteinExistence type="predicted"/>
<evidence type="ECO:0000313" key="4">
    <source>
        <dbReference type="EMBL" id="KPM08605.1"/>
    </source>
</evidence>
<comment type="caution">
    <text evidence="4">The sequence shown here is derived from an EMBL/GenBank/DDBJ whole genome shotgun (WGS) entry which is preliminary data.</text>
</comment>